<protein>
    <submittedName>
        <fullName evidence="2">Uncharacterized protein</fullName>
    </submittedName>
</protein>
<evidence type="ECO:0000313" key="2">
    <source>
        <dbReference type="EMBL" id="PFH32782.1"/>
    </source>
</evidence>
<feature type="compositionally biased region" description="Polar residues" evidence="1">
    <location>
        <begin position="460"/>
        <end position="469"/>
    </location>
</feature>
<feature type="compositionally biased region" description="Polar residues" evidence="1">
    <location>
        <begin position="823"/>
        <end position="834"/>
    </location>
</feature>
<reference evidence="2 3" key="1">
    <citation type="submission" date="2017-09" db="EMBL/GenBank/DDBJ databases">
        <title>Genome sequencing of Besnoitia besnoiti strain Bb-Ger1.</title>
        <authorList>
            <person name="Schares G."/>
            <person name="Venepally P."/>
            <person name="Lorenzi H.A."/>
        </authorList>
    </citation>
    <scope>NUCLEOTIDE SEQUENCE [LARGE SCALE GENOMIC DNA]</scope>
    <source>
        <strain evidence="2 3">Bb-Ger1</strain>
    </source>
</reference>
<feature type="compositionally biased region" description="Basic and acidic residues" evidence="1">
    <location>
        <begin position="71"/>
        <end position="99"/>
    </location>
</feature>
<feature type="region of interest" description="Disordered" evidence="1">
    <location>
        <begin position="62"/>
        <end position="103"/>
    </location>
</feature>
<organism evidence="2 3">
    <name type="scientific">Besnoitia besnoiti</name>
    <name type="common">Apicomplexan protozoan</name>
    <dbReference type="NCBI Taxonomy" id="94643"/>
    <lineage>
        <taxon>Eukaryota</taxon>
        <taxon>Sar</taxon>
        <taxon>Alveolata</taxon>
        <taxon>Apicomplexa</taxon>
        <taxon>Conoidasida</taxon>
        <taxon>Coccidia</taxon>
        <taxon>Eucoccidiorida</taxon>
        <taxon>Eimeriorina</taxon>
        <taxon>Sarcocystidae</taxon>
        <taxon>Besnoitia</taxon>
    </lineage>
</organism>
<feature type="region of interest" description="Disordered" evidence="1">
    <location>
        <begin position="458"/>
        <end position="516"/>
    </location>
</feature>
<feature type="region of interest" description="Disordered" evidence="1">
    <location>
        <begin position="117"/>
        <end position="140"/>
    </location>
</feature>
<feature type="compositionally biased region" description="Basic and acidic residues" evidence="1">
    <location>
        <begin position="386"/>
        <end position="401"/>
    </location>
</feature>
<dbReference type="KEGG" id="bbes:BESB_013940"/>
<feature type="region of interest" description="Disordered" evidence="1">
    <location>
        <begin position="374"/>
        <end position="409"/>
    </location>
</feature>
<dbReference type="AlphaFoldDB" id="A0A2A9MBL5"/>
<accession>A0A2A9MBL5</accession>
<dbReference type="Proteomes" id="UP000224006">
    <property type="component" value="Chromosome IX"/>
</dbReference>
<evidence type="ECO:0000313" key="3">
    <source>
        <dbReference type="Proteomes" id="UP000224006"/>
    </source>
</evidence>
<gene>
    <name evidence="2" type="ORF">BESB_013940</name>
</gene>
<sequence length="922" mass="101006">MSQGRSLDMQKCHVFHSVSSGEAARARGSDTTASFGATQWGVTPLRGASGCAWKKTGSQTFVEGSVSSRKAPRDGADIKKRGDRGHYSAYDGPRKRELPEAAPSDKVWLRCSRNDCDSVSGSGDEGRGSSAGAIRSDGSSPVATATGGVGYVGSIRAAASEHLSLLTKCPPLWPALLRLTSKPRQDEKVVCRELQVLTLLRQAASSMTKDVEELPPLCRAHIHVAHFMEDDVLVALAQHPLQDEALHLKWRGIATRPLLVHASLEITNDDVCGSVAGRGASLKVYDIALAVTGSFAALRLKCAEGWITAECVDMSAWQGCCQCRRRNFCHMWTREIEWERRDEECCKPLWGSRIRASRGPRRVPHTTVAAKSCHRKQPPGAADAVDVARREASGRRNDATRKSGPRAMLTAVGVDFEGSVEADEEDRTEKECGRQLLVGAQRRTHRKAVGSFLRLRSGTRKSLSVSSDSETARNRRSRTLPDGHGHEKPETVGRVRDNWDDGSPQKFRQTSEDEERECSETAASSRRLVSQLLGCGAACSVALGVPTGGRLSGCRIFNRRRRSVSTVRRRESSNPVQAIRVKERKCSSSSIRSETASERGCVAGFARKGRRCGQPPTRHRDAGSVGVRDIRRLRKTCGQKGGLHGACRLLTREVVQVWARAEEGWYRTDDEARVQFPNGQPEWWKDAGIWGNYRRHNSSCYLHDCEGSQEITLGNSSGASSQSSEQQCWCHRRCSRLVERWCRGPTKRTLNSCSAFDAAPYNRRQMCKQGRIRRFTCGNEPLPSLHGDSSGEQEGHEISTSSTTTAALGRGLMSDDEVRDLSRSQQSSSGVGNRSNHRSPGKIGVTLPAGNAGGITPWLPAVSDGLRGDPGASVKASTLGTHRQGEEAPRPFRQRWLLYRVCGRNTVPVGCVTLSNYRVPIL</sequence>
<dbReference type="OrthoDB" id="10312168at2759"/>
<dbReference type="VEuPathDB" id="ToxoDB:BESB_013940"/>
<dbReference type="RefSeq" id="XP_029216791.1">
    <property type="nucleotide sequence ID" value="XM_029360124.1"/>
</dbReference>
<name>A0A2A9MBL5_BESBE</name>
<feature type="region of interest" description="Disordered" evidence="1">
    <location>
        <begin position="778"/>
        <end position="850"/>
    </location>
</feature>
<dbReference type="GeneID" id="40306456"/>
<evidence type="ECO:0000256" key="1">
    <source>
        <dbReference type="SAM" id="MobiDB-lite"/>
    </source>
</evidence>
<dbReference type="EMBL" id="NWUJ01000010">
    <property type="protein sequence ID" value="PFH32782.1"/>
    <property type="molecule type" value="Genomic_DNA"/>
</dbReference>
<comment type="caution">
    <text evidence="2">The sequence shown here is derived from an EMBL/GenBank/DDBJ whole genome shotgun (WGS) entry which is preliminary data.</text>
</comment>
<keyword evidence="3" id="KW-1185">Reference proteome</keyword>
<feature type="compositionally biased region" description="Basic and acidic residues" evidence="1">
    <location>
        <begin position="479"/>
        <end position="499"/>
    </location>
</feature>
<proteinExistence type="predicted"/>